<gene>
    <name evidence="1" type="ORF">UFOVP780_15</name>
</gene>
<accession>A0A6J5NT41</accession>
<dbReference type="EMBL" id="LR796730">
    <property type="protein sequence ID" value="CAB4162123.1"/>
    <property type="molecule type" value="Genomic_DNA"/>
</dbReference>
<organism evidence="1">
    <name type="scientific">uncultured Caudovirales phage</name>
    <dbReference type="NCBI Taxonomy" id="2100421"/>
    <lineage>
        <taxon>Viruses</taxon>
        <taxon>Duplodnaviria</taxon>
        <taxon>Heunggongvirae</taxon>
        <taxon>Uroviricota</taxon>
        <taxon>Caudoviricetes</taxon>
        <taxon>Peduoviridae</taxon>
        <taxon>Maltschvirus</taxon>
        <taxon>Maltschvirus maltsch</taxon>
    </lineage>
</organism>
<protein>
    <submittedName>
        <fullName evidence="1">Uncharacterized protein</fullName>
    </submittedName>
</protein>
<sequence>MWFASKEIIEERRAICKDCKFAQKFAKGTWCGTPVIGGTVTFKKKKHKLCGCNMTVKTAFRNVECSVGKWSAVGDMTAEQKEEARAFLKTINTDYISRDDLVKLYDLAFIATGHKLPVSNCAPCVKDLLTKLKSDVG</sequence>
<proteinExistence type="predicted"/>
<evidence type="ECO:0000313" key="1">
    <source>
        <dbReference type="EMBL" id="CAB4162123.1"/>
    </source>
</evidence>
<reference evidence="1" key="1">
    <citation type="submission" date="2020-04" db="EMBL/GenBank/DDBJ databases">
        <authorList>
            <person name="Chiriac C."/>
            <person name="Salcher M."/>
            <person name="Ghai R."/>
            <person name="Kavagutti S V."/>
        </authorList>
    </citation>
    <scope>NUCLEOTIDE SEQUENCE</scope>
</reference>
<name>A0A6J5NT41_9CAUD</name>